<proteinExistence type="predicted"/>
<dbReference type="InterPro" id="IPR011527">
    <property type="entry name" value="ABC1_TM_dom"/>
</dbReference>
<evidence type="ECO:0000256" key="8">
    <source>
        <dbReference type="ARBA" id="ARBA00023136"/>
    </source>
</evidence>
<evidence type="ECO:0000259" key="11">
    <source>
        <dbReference type="PROSITE" id="PS50893"/>
    </source>
</evidence>
<keyword evidence="3" id="KW-1003">Cell membrane</keyword>
<keyword evidence="4 10" id="KW-0812">Transmembrane</keyword>
<dbReference type="Pfam" id="PF00664">
    <property type="entry name" value="ABC_membrane"/>
    <property type="match status" value="1"/>
</dbReference>
<feature type="transmembrane region" description="Helical" evidence="10">
    <location>
        <begin position="12"/>
        <end position="35"/>
    </location>
</feature>
<dbReference type="GO" id="GO:0016887">
    <property type="term" value="F:ATP hydrolysis activity"/>
    <property type="evidence" value="ECO:0007669"/>
    <property type="project" value="InterPro"/>
</dbReference>
<feature type="transmembrane region" description="Helical" evidence="10">
    <location>
        <begin position="158"/>
        <end position="178"/>
    </location>
</feature>
<feature type="domain" description="ABC transporter" evidence="11">
    <location>
        <begin position="357"/>
        <end position="592"/>
    </location>
</feature>
<keyword evidence="7 10" id="KW-1133">Transmembrane helix</keyword>
<dbReference type="InterPro" id="IPR036640">
    <property type="entry name" value="ABC1_TM_sf"/>
</dbReference>
<evidence type="ECO:0000256" key="10">
    <source>
        <dbReference type="SAM" id="Phobius"/>
    </source>
</evidence>
<dbReference type="InterPro" id="IPR027417">
    <property type="entry name" value="P-loop_NTPase"/>
</dbReference>
<dbReference type="PROSITE" id="PS50929">
    <property type="entry name" value="ABC_TM1F"/>
    <property type="match status" value="1"/>
</dbReference>
<dbReference type="InterPro" id="IPR017871">
    <property type="entry name" value="ABC_transporter-like_CS"/>
</dbReference>
<evidence type="ECO:0000256" key="3">
    <source>
        <dbReference type="ARBA" id="ARBA00022475"/>
    </source>
</evidence>
<dbReference type="PROSITE" id="PS50893">
    <property type="entry name" value="ABC_TRANSPORTER_2"/>
    <property type="match status" value="1"/>
</dbReference>
<accession>A0A839QWV6</accession>
<evidence type="ECO:0000256" key="1">
    <source>
        <dbReference type="ARBA" id="ARBA00004651"/>
    </source>
</evidence>
<evidence type="ECO:0000259" key="12">
    <source>
        <dbReference type="PROSITE" id="PS50929"/>
    </source>
</evidence>
<dbReference type="InterPro" id="IPR003593">
    <property type="entry name" value="AAA+_ATPase"/>
</dbReference>
<dbReference type="Gene3D" id="1.20.1560.10">
    <property type="entry name" value="ABC transporter type 1, transmembrane domain"/>
    <property type="match status" value="1"/>
</dbReference>
<dbReference type="PROSITE" id="PS00211">
    <property type="entry name" value="ABC_TRANSPORTER_1"/>
    <property type="match status" value="1"/>
</dbReference>
<feature type="transmembrane region" description="Helical" evidence="10">
    <location>
        <begin position="238"/>
        <end position="263"/>
    </location>
</feature>
<evidence type="ECO:0000256" key="4">
    <source>
        <dbReference type="ARBA" id="ARBA00022692"/>
    </source>
</evidence>
<organism evidence="13 14">
    <name type="scientific">Helcobacillus massiliensis</name>
    <dbReference type="NCBI Taxonomy" id="521392"/>
    <lineage>
        <taxon>Bacteria</taxon>
        <taxon>Bacillati</taxon>
        <taxon>Actinomycetota</taxon>
        <taxon>Actinomycetes</taxon>
        <taxon>Micrococcales</taxon>
        <taxon>Dermabacteraceae</taxon>
        <taxon>Helcobacillus</taxon>
    </lineage>
</organism>
<dbReference type="InterPro" id="IPR003439">
    <property type="entry name" value="ABC_transporter-like_ATP-bd"/>
</dbReference>
<gene>
    <name evidence="13" type="ORF">FHX50_001621</name>
</gene>
<dbReference type="SMART" id="SM00382">
    <property type="entry name" value="AAA"/>
    <property type="match status" value="1"/>
</dbReference>
<dbReference type="Proteomes" id="UP000568050">
    <property type="component" value="Unassembled WGS sequence"/>
</dbReference>
<dbReference type="AlphaFoldDB" id="A0A839QWV6"/>
<protein>
    <submittedName>
        <fullName evidence="13">ATP-binding cassette subfamily B protein</fullName>
    </submittedName>
</protein>
<reference evidence="13 14" key="1">
    <citation type="submission" date="2020-08" db="EMBL/GenBank/DDBJ databases">
        <title>Sequencing the genomes of 1000 actinobacteria strains.</title>
        <authorList>
            <person name="Klenk H.-P."/>
        </authorList>
    </citation>
    <scope>NUCLEOTIDE SEQUENCE [LARGE SCALE GENOMIC DNA]</scope>
    <source>
        <strain evidence="13 14">DSM 23040</strain>
    </source>
</reference>
<dbReference type="RefSeq" id="WP_183376431.1">
    <property type="nucleotide sequence ID" value="NZ_CBCSFZ010000014.1"/>
</dbReference>
<keyword evidence="14" id="KW-1185">Reference proteome</keyword>
<feature type="domain" description="ABC transmembrane type-1" evidence="12">
    <location>
        <begin position="19"/>
        <end position="301"/>
    </location>
</feature>
<dbReference type="EMBL" id="JACHWP010000004">
    <property type="protein sequence ID" value="MBB3023329.1"/>
    <property type="molecule type" value="Genomic_DNA"/>
</dbReference>
<dbReference type="GO" id="GO:0005524">
    <property type="term" value="F:ATP binding"/>
    <property type="evidence" value="ECO:0007669"/>
    <property type="project" value="UniProtKB-KW"/>
</dbReference>
<feature type="region of interest" description="Disordered" evidence="9">
    <location>
        <begin position="316"/>
        <end position="352"/>
    </location>
</feature>
<comment type="caution">
    <text evidence="13">The sequence shown here is derived from an EMBL/GenBank/DDBJ whole genome shotgun (WGS) entry which is preliminary data.</text>
</comment>
<feature type="transmembrane region" description="Helical" evidence="10">
    <location>
        <begin position="275"/>
        <end position="299"/>
    </location>
</feature>
<sequence>MTLVRLIAAHARLYLSFVIAVIVLQLVAVLAALYLPTINADIIDDGIAQGDVPTIWRLGGWMLAVTVVNILAMVAANWCAARVGMSVGRDLRSAVFHRVQGFSRREMGSFSTASLITRSTNDAQQVQMLVFFGLNFIVQAPITGIGGVVLALNQEPGLAWLIAVMVPVMLLVIGGIVWKSVPLFRQMQERIDEISLVLREQITGIRPLRAFVREDYERSRFEEANLRYDRVNKQVGNLMVLIQPTIMFLLSFSSVVVLAAAAGPVDRGEMQIGSITAFIAYLIQILIAVMMATFMTMMIPRAMVSAERITEVLHTEPAVHPPSADEIERPLDPADGTRQADGSGPADGARPADRVTLEFDDVSYTFDGADRPVLNRVSFTAHGGQTVAIIGGTGAGKSTLLGAITRAFDVTSGAVRINGVDVRRADPAMMDRAFGYVPQRPYLFSGTVRSTVGFGRDGTTDEDIWHALTVAQARDFVAAMPQQLDSPISQGGTNVSGGQRQRLSIARALVGRPPIYLFDDSFSALDLSTDARLRAALEPETRDALVVIVAQRVSTIVDADLILVLDHGEVVGRGTHEELMADSATYREIVESQGGIDGAGESEEVRA</sequence>
<keyword evidence="6 13" id="KW-0067">ATP-binding</keyword>
<dbReference type="GO" id="GO:0015421">
    <property type="term" value="F:ABC-type oligopeptide transporter activity"/>
    <property type="evidence" value="ECO:0007669"/>
    <property type="project" value="TreeGrafter"/>
</dbReference>
<dbReference type="CDD" id="cd18548">
    <property type="entry name" value="ABC_6TM_Tm287_like"/>
    <property type="match status" value="1"/>
</dbReference>
<evidence type="ECO:0000256" key="6">
    <source>
        <dbReference type="ARBA" id="ARBA00022840"/>
    </source>
</evidence>
<dbReference type="PANTHER" id="PTHR43394:SF1">
    <property type="entry name" value="ATP-BINDING CASSETTE SUB-FAMILY B MEMBER 10, MITOCHONDRIAL"/>
    <property type="match status" value="1"/>
</dbReference>
<name>A0A839QWV6_9MICO</name>
<dbReference type="PANTHER" id="PTHR43394">
    <property type="entry name" value="ATP-DEPENDENT PERMEASE MDL1, MITOCHONDRIAL"/>
    <property type="match status" value="1"/>
</dbReference>
<evidence type="ECO:0000256" key="7">
    <source>
        <dbReference type="ARBA" id="ARBA00022989"/>
    </source>
</evidence>
<evidence type="ECO:0000313" key="13">
    <source>
        <dbReference type="EMBL" id="MBB3023329.1"/>
    </source>
</evidence>
<keyword evidence="8 10" id="KW-0472">Membrane</keyword>
<dbReference type="FunFam" id="3.40.50.300:FF:000854">
    <property type="entry name" value="Multidrug ABC transporter ATP-binding protein"/>
    <property type="match status" value="1"/>
</dbReference>
<dbReference type="SUPFAM" id="SSF90123">
    <property type="entry name" value="ABC transporter transmembrane region"/>
    <property type="match status" value="1"/>
</dbReference>
<dbReference type="InterPro" id="IPR039421">
    <property type="entry name" value="Type_1_exporter"/>
</dbReference>
<comment type="subcellular location">
    <subcellularLocation>
        <location evidence="1">Cell membrane</location>
        <topology evidence="1">Multi-pass membrane protein</topology>
    </subcellularLocation>
</comment>
<feature type="transmembrane region" description="Helical" evidence="10">
    <location>
        <begin position="55"/>
        <end position="79"/>
    </location>
</feature>
<keyword evidence="2" id="KW-0813">Transport</keyword>
<evidence type="ECO:0000256" key="2">
    <source>
        <dbReference type="ARBA" id="ARBA00022448"/>
    </source>
</evidence>
<feature type="transmembrane region" description="Helical" evidence="10">
    <location>
        <begin position="128"/>
        <end position="152"/>
    </location>
</feature>
<dbReference type="Gene3D" id="3.40.50.300">
    <property type="entry name" value="P-loop containing nucleotide triphosphate hydrolases"/>
    <property type="match status" value="1"/>
</dbReference>
<evidence type="ECO:0000256" key="5">
    <source>
        <dbReference type="ARBA" id="ARBA00022741"/>
    </source>
</evidence>
<dbReference type="SUPFAM" id="SSF52540">
    <property type="entry name" value="P-loop containing nucleoside triphosphate hydrolases"/>
    <property type="match status" value="1"/>
</dbReference>
<dbReference type="Pfam" id="PF00005">
    <property type="entry name" value="ABC_tran"/>
    <property type="match status" value="1"/>
</dbReference>
<dbReference type="GO" id="GO:0005886">
    <property type="term" value="C:plasma membrane"/>
    <property type="evidence" value="ECO:0007669"/>
    <property type="project" value="UniProtKB-SubCell"/>
</dbReference>
<keyword evidence="5" id="KW-0547">Nucleotide-binding</keyword>
<evidence type="ECO:0000256" key="9">
    <source>
        <dbReference type="SAM" id="MobiDB-lite"/>
    </source>
</evidence>
<evidence type="ECO:0000313" key="14">
    <source>
        <dbReference type="Proteomes" id="UP000568050"/>
    </source>
</evidence>